<dbReference type="Proteomes" id="UP000295805">
    <property type="component" value="Unassembled WGS sequence"/>
</dbReference>
<feature type="transmembrane region" description="Helical" evidence="1">
    <location>
        <begin position="35"/>
        <end position="51"/>
    </location>
</feature>
<dbReference type="AlphaFoldDB" id="A0A4R3ZPS7"/>
<dbReference type="GeneID" id="89532396"/>
<feature type="transmembrane region" description="Helical" evidence="1">
    <location>
        <begin position="71"/>
        <end position="89"/>
    </location>
</feature>
<organism evidence="2 3">
    <name type="scientific">Dietzia cinnamea</name>
    <dbReference type="NCBI Taxonomy" id="321318"/>
    <lineage>
        <taxon>Bacteria</taxon>
        <taxon>Bacillati</taxon>
        <taxon>Actinomycetota</taxon>
        <taxon>Actinomycetes</taxon>
        <taxon>Mycobacteriales</taxon>
        <taxon>Dietziaceae</taxon>
        <taxon>Dietzia</taxon>
    </lineage>
</organism>
<keyword evidence="1" id="KW-0472">Membrane</keyword>
<dbReference type="RefSeq" id="WP_131886286.1">
    <property type="nucleotide sequence ID" value="NZ_CP143054.1"/>
</dbReference>
<gene>
    <name evidence="2" type="ORF">EDD19_1249</name>
</gene>
<evidence type="ECO:0000256" key="1">
    <source>
        <dbReference type="SAM" id="Phobius"/>
    </source>
</evidence>
<feature type="transmembrane region" description="Helical" evidence="1">
    <location>
        <begin position="141"/>
        <end position="165"/>
    </location>
</feature>
<proteinExistence type="predicted"/>
<sequence length="331" mass="35757">MTTLVVLILLEVVLGAYVGTRVLRYSAAPSPTLRGAILTAGSLLVGMLAVTEPVEVLLRGPGASTVAIPTVLKHLGILGCAVGVLLMALAQRTRYRPQVEYAIWAVFGAAAVSMVALHVVPGGGGHRTSVDYVEWSHTQPLLLLAMLIAYIGGLVASIGLLVVIWPPRLQTAAGRGLSIMACGSVLLAGWCVVRVQYLWQSTIATDSPADEDFLITQLLSVVGMLLLTVGLVWSTAEADLVAWRHWRKFRELHARVVEVLPEVRRRSDVRLGFDAWVFDRAVELLDGLHQIEQVAGTETGFPRPPETVSDGEMTAAAERLGRAYREDKAWA</sequence>
<dbReference type="EMBL" id="SMCX01000024">
    <property type="protein sequence ID" value="TCW21356.1"/>
    <property type="molecule type" value="Genomic_DNA"/>
</dbReference>
<evidence type="ECO:0000313" key="3">
    <source>
        <dbReference type="Proteomes" id="UP000295805"/>
    </source>
</evidence>
<feature type="transmembrane region" description="Helical" evidence="1">
    <location>
        <begin position="219"/>
        <end position="243"/>
    </location>
</feature>
<feature type="transmembrane region" description="Helical" evidence="1">
    <location>
        <begin position="177"/>
        <end position="199"/>
    </location>
</feature>
<accession>A0A4R3ZPS7</accession>
<keyword evidence="1" id="KW-1133">Transmembrane helix</keyword>
<protein>
    <submittedName>
        <fullName evidence="2">Uncharacterized protein</fullName>
    </submittedName>
</protein>
<keyword evidence="1" id="KW-0812">Transmembrane</keyword>
<name>A0A4R3ZPS7_9ACTN</name>
<feature type="transmembrane region" description="Helical" evidence="1">
    <location>
        <begin position="101"/>
        <end position="121"/>
    </location>
</feature>
<reference evidence="2 3" key="1">
    <citation type="submission" date="2019-03" db="EMBL/GenBank/DDBJ databases">
        <title>Root nodule microbial communities of legume samples collected from USA, Mexico and Botswana.</title>
        <authorList>
            <person name="Hirsch A."/>
        </authorList>
    </citation>
    <scope>NUCLEOTIDE SEQUENCE [LARGE SCALE GENOMIC DNA]</scope>
    <source>
        <strain evidence="2 3">55</strain>
    </source>
</reference>
<comment type="caution">
    <text evidence="2">The sequence shown here is derived from an EMBL/GenBank/DDBJ whole genome shotgun (WGS) entry which is preliminary data.</text>
</comment>
<evidence type="ECO:0000313" key="2">
    <source>
        <dbReference type="EMBL" id="TCW21356.1"/>
    </source>
</evidence>
<feature type="transmembrane region" description="Helical" evidence="1">
    <location>
        <begin position="6"/>
        <end position="23"/>
    </location>
</feature>